<dbReference type="AlphaFoldDB" id="A0A975BE67"/>
<dbReference type="Gene3D" id="3.20.20.140">
    <property type="entry name" value="Metal-dependent hydrolases"/>
    <property type="match status" value="1"/>
</dbReference>
<dbReference type="Gene3D" id="1.10.150.650">
    <property type="match status" value="1"/>
</dbReference>
<keyword evidence="1" id="KW-0472">Membrane</keyword>
<feature type="transmembrane region" description="Helical" evidence="1">
    <location>
        <begin position="710"/>
        <end position="734"/>
    </location>
</feature>
<keyword evidence="1" id="KW-0812">Transmembrane</keyword>
<accession>A0A975BE67</accession>
<protein>
    <submittedName>
        <fullName evidence="2">Uncharacterized protein</fullName>
    </submittedName>
</protein>
<reference evidence="2" key="1">
    <citation type="journal article" date="2021" name="Microb. Physiol.">
        <title>Proteogenomic Insights into the Physiology of Marine, Sulfate-Reducing, Filamentous Desulfonema limicola and Desulfonema magnum.</title>
        <authorList>
            <person name="Schnaars V."/>
            <person name="Wohlbrand L."/>
            <person name="Scheve S."/>
            <person name="Hinrichs C."/>
            <person name="Reinhardt R."/>
            <person name="Rabus R."/>
        </authorList>
    </citation>
    <scope>NUCLEOTIDE SEQUENCE</scope>
    <source>
        <strain evidence="2">5ac10</strain>
    </source>
</reference>
<evidence type="ECO:0000313" key="3">
    <source>
        <dbReference type="Proteomes" id="UP000663720"/>
    </source>
</evidence>
<keyword evidence="1" id="KW-1133">Transmembrane helix</keyword>
<dbReference type="EMBL" id="CP061799">
    <property type="protein sequence ID" value="QTA83706.1"/>
    <property type="molecule type" value="Genomic_DNA"/>
</dbReference>
<sequence>MKQFYVKIFRPYICNIINILSFNNRIRDLADILNRKVENIEDASDSQFSYLISHPGGFLRAFHKRRMNMAESYVRIAQQLDRSNYKERLHALKVMMVLSLHAKTVSMPLNTARVQIEIMKEAVKNLHNPRRQMEMIADFSVASYGREAAIRRFLRELKRVEVPENGKPFKELDLGWDSHVHDNLSEGRKTPSQLILDAFIKGISRLTLAYYDIPDRDIVFEAMKAGKILGIEVSIGIEFSVGLRSRRKHYLYVVPALTYQAFTDYFNDNCRALTPFVDGLEENRKRRRRVITEILENFNKTHRIELNRGYPENGILALKPLRFEYLEKIVPNGQYSRNHLSELLYEQLKGLLKKRVLALKVQHEIFRQLFQKGEVTGWEIERIEESYLKTREKYHNLTPAHLKSDFFSGKNITDYDSAFPSEDHILPDLKAVGGQIVFSRPLEHGLNEAVSSVFYSYSDIDMIELMNMRDSMVRDPSEITRLCRFIDLLNNGTREELKLFLKDWEIKIPDQDIFTSAFETYHDKALIPLAVSASTGWKPQIPGMGFIKDSSIPKKSLKYFSKTHYQLPQSVSSLIAGKGRPFEKPVKIYSLGKRGHFKPNLVGDEQCFESVSPMRLWRYLNPVVKNIIRITLGIIPAYLWIGAEYAVIWFGITFFRNLFVDLIAFSGAKPGVWSLKNVDFDNIAQSLFWTGFSVPVLGSVKNGFDMAWPFAATGLFFEWSKFLFICIANGIYISTHNKIRQFDNRVIRANFFRSILAWPFSAVFAPAGNLLMIPSIVQAKFWSDVIAAIIEGTNKFHQKIILRKRDILEILPLLESETREVRLTAMLDILYIWAKRQRGYTSLLHILKGNKGFLGKITGKIKQKNKDEKKDDPVPEYLPLMIKLFKPQDAQFELSRFILENYTSREEIVLTELLNTYLVSFHQWMEKLIDN</sequence>
<proteinExistence type="predicted"/>
<feature type="transmembrane region" description="Helical" evidence="1">
    <location>
        <begin position="755"/>
        <end position="777"/>
    </location>
</feature>
<feature type="transmembrane region" description="Helical" evidence="1">
    <location>
        <begin position="623"/>
        <end position="641"/>
    </location>
</feature>
<dbReference type="KEGG" id="dli:dnl_61210"/>
<name>A0A975BE67_9BACT</name>
<organism evidence="2 3">
    <name type="scientific">Desulfonema limicola</name>
    <dbReference type="NCBI Taxonomy" id="45656"/>
    <lineage>
        <taxon>Bacteria</taxon>
        <taxon>Pseudomonadati</taxon>
        <taxon>Thermodesulfobacteriota</taxon>
        <taxon>Desulfobacteria</taxon>
        <taxon>Desulfobacterales</taxon>
        <taxon>Desulfococcaceae</taxon>
        <taxon>Desulfonema</taxon>
    </lineage>
</organism>
<dbReference type="Proteomes" id="UP000663720">
    <property type="component" value="Chromosome"/>
</dbReference>
<gene>
    <name evidence="2" type="ORF">dnl_61210</name>
</gene>
<keyword evidence="3" id="KW-1185">Reference proteome</keyword>
<evidence type="ECO:0000256" key="1">
    <source>
        <dbReference type="SAM" id="Phobius"/>
    </source>
</evidence>
<evidence type="ECO:0000313" key="2">
    <source>
        <dbReference type="EMBL" id="QTA83706.1"/>
    </source>
</evidence>
<dbReference type="RefSeq" id="WP_207689510.1">
    <property type="nucleotide sequence ID" value="NZ_CP061799.1"/>
</dbReference>